<keyword evidence="2" id="KW-0378">Hydrolase</keyword>
<dbReference type="Gene3D" id="3.40.50.1820">
    <property type="entry name" value="alpha/beta hydrolase"/>
    <property type="match status" value="1"/>
</dbReference>
<feature type="domain" description="AB hydrolase-1" evidence="1">
    <location>
        <begin position="4"/>
        <end position="222"/>
    </location>
</feature>
<protein>
    <submittedName>
        <fullName evidence="2">AB hydrolase superfamily protein YdjP</fullName>
        <ecNumber evidence="2">3.-.-.-</ecNumber>
    </submittedName>
</protein>
<dbReference type="PANTHER" id="PTHR43798">
    <property type="entry name" value="MONOACYLGLYCEROL LIPASE"/>
    <property type="match status" value="1"/>
</dbReference>
<dbReference type="Pfam" id="PF12697">
    <property type="entry name" value="Abhydrolase_6"/>
    <property type="match status" value="1"/>
</dbReference>
<reference evidence="2 3" key="1">
    <citation type="submission" date="2015-09" db="EMBL/GenBank/DDBJ databases">
        <authorList>
            <consortium name="Swine Surveillance"/>
        </authorList>
    </citation>
    <scope>NUCLEOTIDE SEQUENCE [LARGE SCALE GENOMIC DNA]</scope>
    <source>
        <strain evidence="2 3">CECT 7688</strain>
    </source>
</reference>
<dbReference type="PANTHER" id="PTHR43798:SF29">
    <property type="entry name" value="AB HYDROLASE-1 DOMAIN-CONTAINING PROTEIN"/>
    <property type="match status" value="1"/>
</dbReference>
<dbReference type="EC" id="3.-.-.-" evidence="2"/>
<dbReference type="InterPro" id="IPR000073">
    <property type="entry name" value="AB_hydrolase_1"/>
</dbReference>
<evidence type="ECO:0000259" key="1">
    <source>
        <dbReference type="Pfam" id="PF12697"/>
    </source>
</evidence>
<evidence type="ECO:0000313" key="2">
    <source>
        <dbReference type="EMBL" id="CUH52093.1"/>
    </source>
</evidence>
<dbReference type="InterPro" id="IPR050266">
    <property type="entry name" value="AB_hydrolase_sf"/>
</dbReference>
<evidence type="ECO:0000313" key="3">
    <source>
        <dbReference type="Proteomes" id="UP000054823"/>
    </source>
</evidence>
<dbReference type="InterPro" id="IPR029058">
    <property type="entry name" value="AB_hydrolase_fold"/>
</dbReference>
<name>A0A0P1EP81_9RHOB</name>
<sequence length="231" mass="25108">MTPIVFLPGMMCDARLFAPQIAALSARHMVSVAPIGGFATMTELAQDVLQNAPPRFALAGLSMGGILAMEVARLAPERVAGLALMDTNPLAELEAVKAKRGPQIEMVRNGELRDVMRDQMIPHYLAESSDAATLELICEDMALALGDQVFINQSIALRDRPDQTETLKYFDNPALVLCGEQDRLCPVARHELMHELLPNSTLTVLPDAGHLPTLEQPQATTAALTTWLETL</sequence>
<dbReference type="RefSeq" id="WP_058239326.1">
    <property type="nucleotide sequence ID" value="NZ_CYPW01000013.1"/>
</dbReference>
<dbReference type="SUPFAM" id="SSF53474">
    <property type="entry name" value="alpha/beta-Hydrolases"/>
    <property type="match status" value="1"/>
</dbReference>
<dbReference type="OrthoDB" id="5491135at2"/>
<dbReference type="GO" id="GO:0016787">
    <property type="term" value="F:hydrolase activity"/>
    <property type="evidence" value="ECO:0007669"/>
    <property type="project" value="UniProtKB-KW"/>
</dbReference>
<accession>A0A0P1EP81</accession>
<dbReference type="AlphaFoldDB" id="A0A0P1EP81"/>
<dbReference type="EMBL" id="CYPW01000013">
    <property type="protein sequence ID" value="CUH52093.1"/>
    <property type="molecule type" value="Genomic_DNA"/>
</dbReference>
<organism evidence="2 3">
    <name type="scientific">Shimia marina</name>
    <dbReference type="NCBI Taxonomy" id="321267"/>
    <lineage>
        <taxon>Bacteria</taxon>
        <taxon>Pseudomonadati</taxon>
        <taxon>Pseudomonadota</taxon>
        <taxon>Alphaproteobacteria</taxon>
        <taxon>Rhodobacterales</taxon>
        <taxon>Roseobacteraceae</taxon>
    </lineage>
</organism>
<dbReference type="Proteomes" id="UP000054823">
    <property type="component" value="Unassembled WGS sequence"/>
</dbReference>
<dbReference type="STRING" id="321267.SHM7688_01533"/>
<proteinExistence type="predicted"/>
<keyword evidence="3" id="KW-1185">Reference proteome</keyword>
<dbReference type="PRINTS" id="PR00111">
    <property type="entry name" value="ABHYDROLASE"/>
</dbReference>
<gene>
    <name evidence="2" type="primary">ydjP</name>
    <name evidence="2" type="ORF">SHM7688_01533</name>
</gene>